<proteinExistence type="predicted"/>
<evidence type="ECO:0000313" key="1">
    <source>
        <dbReference type="EMBL" id="GBE60530.1"/>
    </source>
</evidence>
<dbReference type="RefSeq" id="XP_028866773.1">
    <property type="nucleotide sequence ID" value="XM_029010940.1"/>
</dbReference>
<keyword evidence="2" id="KW-1185">Reference proteome</keyword>
<dbReference type="GO" id="GO:0016740">
    <property type="term" value="F:transferase activity"/>
    <property type="evidence" value="ECO:0007669"/>
    <property type="project" value="UniProtKB-KW"/>
</dbReference>
<dbReference type="VEuPathDB" id="PiroplasmaDB:BOVATA_020230"/>
<dbReference type="EMBL" id="BDSA01000002">
    <property type="protein sequence ID" value="GBE60530.1"/>
    <property type="molecule type" value="Genomic_DNA"/>
</dbReference>
<accession>A0A2H6KC06</accession>
<evidence type="ECO:0000313" key="2">
    <source>
        <dbReference type="Proteomes" id="UP000236319"/>
    </source>
</evidence>
<sequence length="818" mass="89709">MYRLHTAPNQKLKFILSTYCLSFEKSYGTSKVDAERLVMALDPEFLALMLRSSPVIASSALTLIMSLLSNKSTARHLSTLTPHVGVLLSFLVDKGFEIDSTTSALIKQSASSVEVLKARLISDCLSFFHAISTALGLPAFHAINMDAPDLSDVVDDLSKDMFDLVGDDGMPSHPTNVTAVCRLCELVESREFKEAASEVEHIERDLDALAAAHLEDVTAASAEHEECDDDDHCIGALLLTVGKSVLGELSSKQGSTPQEAISINVLSLKSVLELIPSTEFDELFQQCLSSGNFDVMAVLFDLCKSSHSALFGPSVQIRVSQVASTILEQSSHKSGIALASCFLGQMIERHGFVAISSYQGDHGGITQLQKRLYALVSRCEIEIHLTLHDFLRLGSVSTDVNASFRLLEAIIVCIGENESIMPACHELFAVIHRTMTTVFEFFDEISDNNRKKADSLLTCCCRLIGCWMTLEPMHLRSLYLSKLSKILSAISAEDFAWLLPSFDYLDAVDFDGIKALMPSCLAAMSLAWAAVMGGNSTGATDGEERRTLSMCYRLLERMFVESVNDCSAFLALDAADAIPPFTPLKLRGFQETILDQGNVHFSPRIPLDVSMPIPIDPSAIDGSAERVCRVLQFMQYHFLSVLRRFHPKLESPTVRAEDDFLDLGVLQDALENSLKSASVLQADWSPILCEAALATAAVCLLRVNQSHVREWMNGCATLIIMECVAMSFAYANPRTTAEYSAVDESSGLLWHRIALCCTILLQRQPHFVNVFAFVCRKLNLKPLKATNGKLNSLVEAGWLSADCASACEFMCTLVSALR</sequence>
<comment type="caution">
    <text evidence="1">The sequence shown here is derived from an EMBL/GenBank/DDBJ whole genome shotgun (WGS) entry which is preliminary data.</text>
</comment>
<gene>
    <name evidence="1" type="ORF">BOVATA_020230</name>
</gene>
<keyword evidence="1" id="KW-0808">Transferase</keyword>
<dbReference type="OrthoDB" id="361335at2759"/>
<name>A0A2H6KC06_9APIC</name>
<reference evidence="1 2" key="1">
    <citation type="journal article" date="2017" name="BMC Genomics">
        <title>Whole-genome assembly of Babesia ovata and comparative genomics between closely related pathogens.</title>
        <authorList>
            <person name="Yamagishi J."/>
            <person name="Asada M."/>
            <person name="Hakimi H."/>
            <person name="Tanaka T.Q."/>
            <person name="Sugimoto C."/>
            <person name="Kawazu S."/>
        </authorList>
    </citation>
    <scope>NUCLEOTIDE SEQUENCE [LARGE SCALE GENOMIC DNA]</scope>
    <source>
        <strain evidence="1 2">Miyake</strain>
    </source>
</reference>
<dbReference type="AlphaFoldDB" id="A0A2H6KC06"/>
<protein>
    <submittedName>
        <fullName evidence="1">Cob(I)yrinic acid a c-diamide adenosyltransferase, putative</fullName>
    </submittedName>
</protein>
<dbReference type="GeneID" id="39874300"/>
<dbReference type="Proteomes" id="UP000236319">
    <property type="component" value="Unassembled WGS sequence"/>
</dbReference>
<organism evidence="1 2">
    <name type="scientific">Babesia ovata</name>
    <dbReference type="NCBI Taxonomy" id="189622"/>
    <lineage>
        <taxon>Eukaryota</taxon>
        <taxon>Sar</taxon>
        <taxon>Alveolata</taxon>
        <taxon>Apicomplexa</taxon>
        <taxon>Aconoidasida</taxon>
        <taxon>Piroplasmida</taxon>
        <taxon>Babesiidae</taxon>
        <taxon>Babesia</taxon>
    </lineage>
</organism>